<dbReference type="EMBL" id="CP045896">
    <property type="protein sequence ID" value="QQP50723.1"/>
    <property type="molecule type" value="Genomic_DNA"/>
</dbReference>
<protein>
    <submittedName>
        <fullName evidence="1">Uncharacterized protein</fullName>
    </submittedName>
</protein>
<dbReference type="Proteomes" id="UP000595437">
    <property type="component" value="Chromosome 7"/>
</dbReference>
<feature type="non-terminal residue" evidence="1">
    <location>
        <position position="51"/>
    </location>
</feature>
<feature type="non-terminal residue" evidence="1">
    <location>
        <position position="1"/>
    </location>
</feature>
<sequence length="51" mass="5934">FMEKRIKDSLAEIIDGNHFTAQLLISANIIRFYRPCKDCGTIIPRFYTLSL</sequence>
<organism evidence="1 2">
    <name type="scientific">Caligus rogercresseyi</name>
    <name type="common">Sea louse</name>
    <dbReference type="NCBI Taxonomy" id="217165"/>
    <lineage>
        <taxon>Eukaryota</taxon>
        <taxon>Metazoa</taxon>
        <taxon>Ecdysozoa</taxon>
        <taxon>Arthropoda</taxon>
        <taxon>Crustacea</taxon>
        <taxon>Multicrustacea</taxon>
        <taxon>Hexanauplia</taxon>
        <taxon>Copepoda</taxon>
        <taxon>Siphonostomatoida</taxon>
        <taxon>Caligidae</taxon>
        <taxon>Caligus</taxon>
    </lineage>
</organism>
<keyword evidence="2" id="KW-1185">Reference proteome</keyword>
<name>A0A7T8K936_CALRO</name>
<reference evidence="2" key="1">
    <citation type="submission" date="2021-01" db="EMBL/GenBank/DDBJ databases">
        <title>Caligus Genome Assembly.</title>
        <authorList>
            <person name="Gallardo-Escarate C."/>
        </authorList>
    </citation>
    <scope>NUCLEOTIDE SEQUENCE [LARGE SCALE GENOMIC DNA]</scope>
</reference>
<proteinExistence type="predicted"/>
<evidence type="ECO:0000313" key="1">
    <source>
        <dbReference type="EMBL" id="QQP50723.1"/>
    </source>
</evidence>
<evidence type="ECO:0000313" key="2">
    <source>
        <dbReference type="Proteomes" id="UP000595437"/>
    </source>
</evidence>
<gene>
    <name evidence="1" type="ORF">FKW44_011837</name>
</gene>
<accession>A0A7T8K936</accession>
<dbReference type="AlphaFoldDB" id="A0A7T8K936"/>